<dbReference type="STRING" id="1037410.MCSF7_02938"/>
<evidence type="ECO:0000256" key="6">
    <source>
        <dbReference type="ARBA" id="ARBA00022989"/>
    </source>
</evidence>
<comment type="similarity">
    <text evidence="9">Belongs to the OXA1/ALB3/YidC family.</text>
</comment>
<dbReference type="GO" id="GO:0015031">
    <property type="term" value="P:protein transport"/>
    <property type="evidence" value="ECO:0007669"/>
    <property type="project" value="UniProtKB-KW"/>
</dbReference>
<dbReference type="EMBL" id="AFXA01000005">
    <property type="protein sequence ID" value="EGV00472.1"/>
    <property type="molecule type" value="Genomic_DNA"/>
</dbReference>
<evidence type="ECO:0000256" key="7">
    <source>
        <dbReference type="ARBA" id="ARBA00023136"/>
    </source>
</evidence>
<keyword evidence="13" id="KW-1185">Reference proteome</keyword>
<name>F9UJC9_9BACT</name>
<evidence type="ECO:0000256" key="2">
    <source>
        <dbReference type="ARBA" id="ARBA00022448"/>
    </source>
</evidence>
<evidence type="ECO:0000256" key="1">
    <source>
        <dbReference type="ARBA" id="ARBA00004651"/>
    </source>
</evidence>
<dbReference type="AlphaFoldDB" id="F9UJC9"/>
<evidence type="ECO:0000313" key="13">
    <source>
        <dbReference type="Proteomes" id="UP000004978"/>
    </source>
</evidence>
<dbReference type="GO" id="GO:0051205">
    <property type="term" value="P:protein insertion into membrane"/>
    <property type="evidence" value="ECO:0007669"/>
    <property type="project" value="TreeGrafter"/>
</dbReference>
<keyword evidence="3" id="KW-1003">Cell membrane</keyword>
<feature type="transmembrane region" description="Helical" evidence="10">
    <location>
        <begin position="611"/>
        <end position="628"/>
    </location>
</feature>
<keyword evidence="8" id="KW-0143">Chaperone</keyword>
<sequence length="667" mass="76641">MKTNNRSKAFEYFDPNGQNSKKKSTWKKVWLWIRIVLYTLIFGLTLTGCVQSIVVKTSSYSGGGTEFYLNKNDIAPSVASFEKGKTAKNDENLESGQFYSLTHLREKNYLLSNKDNPTTLKAIQEQTNLNGGEYGKYGSYSSSIQYITKDGKYASNEPILFGNGRYLFKAASSTSYDSIFTDFNTITILDPAFKFENFFTKNEDGTYTLKANNNEAFKIKATYYDPSTNKFLDNKNQENVYDIKEASLVNVSNEINSEHENLRFNRDVLEFLYRYTFTEESENTYYINAIQNLSLDGTTVNEKYNSLLNKIVVEKQLERALTAKEFHALVKYNETIVQYLKDTNLYSIQDQDKIIAKAKDGSDAKDAKGNTIYTAYAKNGLVLGNYNNDVTKLAYQNTEPQKAIYSWKGAWGLGPFFSLIAYPMAIVTSGIRNPLPGAFGWSTILAIVVAVIVTRLIGLAFTWKATMSQARQEELRQKKAKIDAKYAEFKGNKQMRARQQQEIQQLYKKHNINPIDMLVSTLIALPIFIAMWRVIQSVPTLKSTHWLGMDFSATSWRRLIYDGEWQYLGLLIVAISTQILSQIIPRLLNRKKFKQRMTAEEIKAVKKSNRTQNYMLIFFVFITVVFAAGVQVYWIFTSIWTIIQTLAIHYFKKSDYYRRKYATKIEI</sequence>
<dbReference type="RefSeq" id="WP_006608396.1">
    <property type="nucleotide sequence ID" value="NZ_AFXA01000005.1"/>
</dbReference>
<evidence type="ECO:0000256" key="4">
    <source>
        <dbReference type="ARBA" id="ARBA00022692"/>
    </source>
</evidence>
<dbReference type="Pfam" id="PF02096">
    <property type="entry name" value="60KD_IMP"/>
    <property type="match status" value="1"/>
</dbReference>
<evidence type="ECO:0000256" key="8">
    <source>
        <dbReference type="ARBA" id="ARBA00023186"/>
    </source>
</evidence>
<dbReference type="GO" id="GO:0005886">
    <property type="term" value="C:plasma membrane"/>
    <property type="evidence" value="ECO:0007669"/>
    <property type="project" value="UniProtKB-SubCell"/>
</dbReference>
<accession>F9UJC9</accession>
<evidence type="ECO:0000256" key="10">
    <source>
        <dbReference type="SAM" id="Phobius"/>
    </source>
</evidence>
<evidence type="ECO:0000256" key="9">
    <source>
        <dbReference type="RuleBase" id="RU003945"/>
    </source>
</evidence>
<evidence type="ECO:0000259" key="11">
    <source>
        <dbReference type="Pfam" id="PF02096"/>
    </source>
</evidence>
<feature type="transmembrane region" description="Helical" evidence="10">
    <location>
        <begin position="515"/>
        <end position="535"/>
    </location>
</feature>
<dbReference type="NCBIfam" id="NF002567">
    <property type="entry name" value="PRK02201.1-2"/>
    <property type="match status" value="1"/>
</dbReference>
<dbReference type="NCBIfam" id="TIGR03592">
    <property type="entry name" value="yidC_oxa1_cterm"/>
    <property type="match status" value="1"/>
</dbReference>
<feature type="transmembrane region" description="Helical" evidence="10">
    <location>
        <begin position="565"/>
        <end position="588"/>
    </location>
</feature>
<dbReference type="eggNOG" id="COG0706">
    <property type="taxonomic scope" value="Bacteria"/>
</dbReference>
<evidence type="ECO:0000256" key="5">
    <source>
        <dbReference type="ARBA" id="ARBA00022927"/>
    </source>
</evidence>
<dbReference type="GO" id="GO:0032977">
    <property type="term" value="F:membrane insertase activity"/>
    <property type="evidence" value="ECO:0007669"/>
    <property type="project" value="InterPro"/>
</dbReference>
<keyword evidence="6 10" id="KW-1133">Transmembrane helix</keyword>
<dbReference type="InterPro" id="IPR001708">
    <property type="entry name" value="YidC/ALB3/OXA1/COX18"/>
</dbReference>
<keyword evidence="4 9" id="KW-0812">Transmembrane</keyword>
<comment type="subcellular location">
    <subcellularLocation>
        <location evidence="1">Cell membrane</location>
        <topology evidence="1">Multi-pass membrane protein</topology>
    </subcellularLocation>
    <subcellularLocation>
        <location evidence="9">Membrane</location>
        <topology evidence="9">Multi-pass membrane protein</topology>
    </subcellularLocation>
</comment>
<dbReference type="InterPro" id="IPR047196">
    <property type="entry name" value="YidC_ALB_C"/>
</dbReference>
<dbReference type="InterPro" id="IPR028055">
    <property type="entry name" value="YidC/Oxa/ALB_C"/>
</dbReference>
<feature type="transmembrane region" description="Helical" evidence="10">
    <location>
        <begin position="29"/>
        <end position="50"/>
    </location>
</feature>
<keyword evidence="2" id="KW-0813">Transport</keyword>
<gene>
    <name evidence="12" type="ORF">MCSF7_02938</name>
</gene>
<feature type="transmembrane region" description="Helical" evidence="10">
    <location>
        <begin position="634"/>
        <end position="651"/>
    </location>
</feature>
<keyword evidence="5" id="KW-0653">Protein transport</keyword>
<evidence type="ECO:0000256" key="3">
    <source>
        <dbReference type="ARBA" id="ARBA00022475"/>
    </source>
</evidence>
<proteinExistence type="inferred from homology"/>
<protein>
    <submittedName>
        <fullName evidence="12">Putative inner membrane protein translocase component YidC</fullName>
    </submittedName>
</protein>
<dbReference type="CDD" id="cd20070">
    <property type="entry name" value="5TM_YidC_Alb3"/>
    <property type="match status" value="1"/>
</dbReference>
<evidence type="ECO:0000313" key="12">
    <source>
        <dbReference type="EMBL" id="EGV00472.1"/>
    </source>
</evidence>
<dbReference type="PANTHER" id="PTHR12428:SF65">
    <property type="entry name" value="CYTOCHROME C OXIDASE ASSEMBLY PROTEIN COX18, MITOCHONDRIAL"/>
    <property type="match status" value="1"/>
</dbReference>
<dbReference type="Proteomes" id="UP000004978">
    <property type="component" value="Unassembled WGS sequence"/>
</dbReference>
<dbReference type="PANTHER" id="PTHR12428">
    <property type="entry name" value="OXA1"/>
    <property type="match status" value="1"/>
</dbReference>
<reference evidence="12 13" key="1">
    <citation type="journal article" date="2013" name="Genome Announc.">
        <title>Genome Sequence of Mycoplasma columbinum Strain SF7.</title>
        <authorList>
            <person name="Guo Z."/>
            <person name="Xu X."/>
            <person name="Zheng Q."/>
            <person name="Li T."/>
            <person name="Kuang S."/>
            <person name="Zhang Z."/>
            <person name="Chen Y."/>
            <person name="Lu X."/>
            <person name="Zhou R."/>
            <person name="Bi D."/>
            <person name="Jin H."/>
        </authorList>
    </citation>
    <scope>NUCLEOTIDE SEQUENCE [LARGE SCALE GENOMIC DNA]</scope>
    <source>
        <strain evidence="12 13">SF7</strain>
    </source>
</reference>
<feature type="transmembrane region" description="Helical" evidence="10">
    <location>
        <begin position="438"/>
        <end position="461"/>
    </location>
</feature>
<keyword evidence="7 10" id="KW-0472">Membrane</keyword>
<feature type="domain" description="Membrane insertase YidC/Oxa/ALB C-terminal" evidence="11">
    <location>
        <begin position="444"/>
        <end position="649"/>
    </location>
</feature>
<organism evidence="12 13">
    <name type="scientific">Mycoplasmopsis columbina SF7</name>
    <dbReference type="NCBI Taxonomy" id="1037410"/>
    <lineage>
        <taxon>Bacteria</taxon>
        <taxon>Bacillati</taxon>
        <taxon>Mycoplasmatota</taxon>
        <taxon>Mycoplasmoidales</taxon>
        <taxon>Metamycoplasmataceae</taxon>
        <taxon>Mycoplasmopsis</taxon>
    </lineage>
</organism>
<comment type="caution">
    <text evidence="12">The sequence shown here is derived from an EMBL/GenBank/DDBJ whole genome shotgun (WGS) entry which is preliminary data.</text>
</comment>